<evidence type="ECO:0000256" key="2">
    <source>
        <dbReference type="ARBA" id="ARBA00022703"/>
    </source>
</evidence>
<dbReference type="PANTHER" id="PTHR48104">
    <property type="entry name" value="METACASPASE-4"/>
    <property type="match status" value="1"/>
</dbReference>
<feature type="compositionally biased region" description="Basic and acidic residues" evidence="4">
    <location>
        <begin position="15"/>
        <end position="38"/>
    </location>
</feature>
<dbReference type="AlphaFoldDB" id="A0AAX4JI37"/>
<dbReference type="EMBL" id="CP144098">
    <property type="protein sequence ID" value="WWC85156.1"/>
    <property type="molecule type" value="Genomic_DNA"/>
</dbReference>
<dbReference type="InterPro" id="IPR050452">
    <property type="entry name" value="Metacaspase"/>
</dbReference>
<gene>
    <name evidence="6" type="ORF">L201_000013</name>
</gene>
<keyword evidence="3" id="KW-0645">Protease</keyword>
<dbReference type="Pfam" id="PF00656">
    <property type="entry name" value="Peptidase_C14"/>
    <property type="match status" value="1"/>
</dbReference>
<evidence type="ECO:0000256" key="4">
    <source>
        <dbReference type="SAM" id="MobiDB-lite"/>
    </source>
</evidence>
<dbReference type="RefSeq" id="XP_066071919.1">
    <property type="nucleotide sequence ID" value="XM_066215822.1"/>
</dbReference>
<evidence type="ECO:0000313" key="6">
    <source>
        <dbReference type="EMBL" id="WWC85156.1"/>
    </source>
</evidence>
<feature type="compositionally biased region" description="Basic and acidic residues" evidence="4">
    <location>
        <begin position="62"/>
        <end position="86"/>
    </location>
</feature>
<comment type="similarity">
    <text evidence="1">Belongs to the peptidase C14B family.</text>
</comment>
<feature type="region of interest" description="Disordered" evidence="4">
    <location>
        <begin position="1"/>
        <end position="101"/>
    </location>
</feature>
<sequence length="361" mass="40443">MSADEYEGEYYNDGGSREEYSEERESSYRQDSRHEDSYQSRSSRSRSDSSSSDSSDDEEKYEDERGERDERYERQDSGDYDRRAIDEPSYTSGEYTSQDDTSSVNIASGVAGAFGAMVLGGLGQHQQTAQQYGGYDQGYQGGDHRGMGADQYNYVPPPGSTPNDYYPTAAGYVPQQQYQADQPPYGTQYRGDDDGQPHQQHYGPTFADPQTGEVAQPFFEYSRCNGTRKALLIGINYFGTSAELSGCINDVHNVQKFICERYGYRPADIVILTDDSNDPRTMPTRDNIIKGMKWLVQGAQRDDALFLHYSGHGTQTEDLDGDEGDGDDEAICPVDYETAGLIIDDDSEYCNGLTFCLFNRR</sequence>
<feature type="region of interest" description="Disordered" evidence="4">
    <location>
        <begin position="133"/>
        <end position="162"/>
    </location>
</feature>
<name>A0AAX4JI37_9TREE</name>
<dbReference type="GO" id="GO:0006915">
    <property type="term" value="P:apoptotic process"/>
    <property type="evidence" value="ECO:0007669"/>
    <property type="project" value="UniProtKB-KW"/>
</dbReference>
<feature type="domain" description="Peptidase C14 caspase" evidence="5">
    <location>
        <begin position="227"/>
        <end position="346"/>
    </location>
</feature>
<dbReference type="InterPro" id="IPR029030">
    <property type="entry name" value="Caspase-like_dom_sf"/>
</dbReference>
<dbReference type="GO" id="GO:0004197">
    <property type="term" value="F:cysteine-type endopeptidase activity"/>
    <property type="evidence" value="ECO:0007669"/>
    <property type="project" value="InterPro"/>
</dbReference>
<keyword evidence="3" id="KW-0788">Thiol protease</keyword>
<dbReference type="Gene3D" id="3.40.50.12660">
    <property type="match status" value="1"/>
</dbReference>
<dbReference type="PANTHER" id="PTHR48104:SF30">
    <property type="entry name" value="METACASPASE-1"/>
    <property type="match status" value="1"/>
</dbReference>
<keyword evidence="3" id="KW-0378">Hydrolase</keyword>
<feature type="compositionally biased region" description="Polar residues" evidence="4">
    <location>
        <begin position="89"/>
        <end position="101"/>
    </location>
</feature>
<evidence type="ECO:0000256" key="1">
    <source>
        <dbReference type="ARBA" id="ARBA00009005"/>
    </source>
</evidence>
<dbReference type="GO" id="GO:0006508">
    <property type="term" value="P:proteolysis"/>
    <property type="evidence" value="ECO:0007669"/>
    <property type="project" value="InterPro"/>
</dbReference>
<feature type="compositionally biased region" description="Acidic residues" evidence="4">
    <location>
        <begin position="1"/>
        <end position="10"/>
    </location>
</feature>
<dbReference type="GO" id="GO:0005737">
    <property type="term" value="C:cytoplasm"/>
    <property type="evidence" value="ECO:0007669"/>
    <property type="project" value="TreeGrafter"/>
</dbReference>
<evidence type="ECO:0000313" key="7">
    <source>
        <dbReference type="Proteomes" id="UP001355207"/>
    </source>
</evidence>
<feature type="region of interest" description="Disordered" evidence="4">
    <location>
        <begin position="190"/>
        <end position="209"/>
    </location>
</feature>
<dbReference type="Proteomes" id="UP001355207">
    <property type="component" value="Chromosome 1"/>
</dbReference>
<proteinExistence type="inferred from homology"/>
<reference evidence="6 7" key="1">
    <citation type="submission" date="2024-01" db="EMBL/GenBank/DDBJ databases">
        <title>Comparative genomics of Cryptococcus and Kwoniella reveals pathogenesis evolution and contrasting modes of karyotype evolution via chromosome fusion or intercentromeric recombination.</title>
        <authorList>
            <person name="Coelho M.A."/>
            <person name="David-Palma M."/>
            <person name="Shea T."/>
            <person name="Bowers K."/>
            <person name="McGinley-Smith S."/>
            <person name="Mohammad A.W."/>
            <person name="Gnirke A."/>
            <person name="Yurkov A.M."/>
            <person name="Nowrousian M."/>
            <person name="Sun S."/>
            <person name="Cuomo C.A."/>
            <person name="Heitman J."/>
        </authorList>
    </citation>
    <scope>NUCLEOTIDE SEQUENCE [LARGE SCALE GENOMIC DNA]</scope>
    <source>
        <strain evidence="6 7">CBS 6074</strain>
    </source>
</reference>
<organism evidence="6 7">
    <name type="scientific">Kwoniella dendrophila CBS 6074</name>
    <dbReference type="NCBI Taxonomy" id="1295534"/>
    <lineage>
        <taxon>Eukaryota</taxon>
        <taxon>Fungi</taxon>
        <taxon>Dikarya</taxon>
        <taxon>Basidiomycota</taxon>
        <taxon>Agaricomycotina</taxon>
        <taxon>Tremellomycetes</taxon>
        <taxon>Tremellales</taxon>
        <taxon>Cryptococcaceae</taxon>
        <taxon>Kwoniella</taxon>
    </lineage>
</organism>
<dbReference type="InterPro" id="IPR011600">
    <property type="entry name" value="Pept_C14_caspase"/>
</dbReference>
<dbReference type="GeneID" id="91090685"/>
<keyword evidence="7" id="KW-1185">Reference proteome</keyword>
<evidence type="ECO:0000256" key="3">
    <source>
        <dbReference type="ARBA" id="ARBA00022807"/>
    </source>
</evidence>
<evidence type="ECO:0000259" key="5">
    <source>
        <dbReference type="Pfam" id="PF00656"/>
    </source>
</evidence>
<dbReference type="SUPFAM" id="SSF52129">
    <property type="entry name" value="Caspase-like"/>
    <property type="match status" value="1"/>
</dbReference>
<keyword evidence="2" id="KW-0053">Apoptosis</keyword>
<accession>A0AAX4JI37</accession>
<protein>
    <recommendedName>
        <fullName evidence="5">Peptidase C14 caspase domain-containing protein</fullName>
    </recommendedName>
</protein>